<sequence length="2006" mass="222876">MAAARKAALEAKLQQIQELLKGAPATPVETAFPCATGPSDQCLVKFSDREIKVVIGTSEHIQQPLVDQICHIVDAAYSKVGKHKRVDRYDAVDRLEMGDAGPQANRVLHLAFLGEVLVGCASSTFSPGWTPEGCGHWGLLAVHPDYQNSKVATALVIAAERRLATISAAVQIEYQYTEGEDFSTRLREWYEGKLGFTGDSHPLKPGQTVFRRCRKRIPKMEQEKGHYRRLQEIETWLETQIAALEPEESSESEETSEVVEKLAAIASVQAKTEQVPDTEDMDEENLGVLKMLGGGGVRPSHFSSEGSCASDKGKTRGIYVRPTPLLNFETNGVDEDTFNSLGFNVFDLTADQLNKLAFHIIISHSSGAVICHDGFDEALIQNFVSAVQKGYPDNPFHNFGHAVDVQAGIVKTMKLMEAETFLSNLEQFSLLVAGLGHDIGHPGLNNAFLSEVGHELAIKYNDRSPLENMHCANLYQLLGKPETKLFASLSPEDYKEVRRICVEVILHTDMMCHQSMVKDLNLLYQMNSEVLRPGLSTRATVRKSTGKRKTTVDGIISEPSQVFGAPENKMLVMETILHSADVSNPAREWAITKDWADKCLIEFFAQGDQEKERGIPVQFLNDRDKLNRPNSQIGFIEFMIAPFFAAQIWLWPLLFEYGDCLSANIGMWEELWEEETSPSEEDLDKVVELLQAATSERDVTQRVKLLLQSQDVLLKADTAPETVATCLEFFLNLQADPTVPIRRFAAHFLERLLLCKPSLSLRCSVAIAALLADTDILVQNLALKAATVHHGRALHALCKEQDASECQRLAEQLRRLQEKARILLYSDDSILVATATRWAQVVIVSQTASPVLLHARVPAKLRGVSCIQDLPLQNLQNRLGAAAVTLDPTSLQQQAEQFFELLLQLLQQAITGFDAGKAKIPPLLSAVGSVARQRPAMLASAFDIFKKILQQRDALGDGWEEVRQLVTDEVQLLLASGLTSEWHPELTELLVSSLPRKGSLEDLATQAKYKQICAAADREGDGPLARAKKRARKADPKHVWTSQHCGEGLSSEDAVLDADAILSRESETTCRRFEDYFGLPSQWEPAGHVPGPALLATRISSQAELARIALTSLSSLSVQRSLHRDRAHESAVAFSDVGHTNGTKEPEALEQLTFLTEGKKVTPAPSLPEETARDPRAALEAIPQPSLDDELLLPVEISKLQLPQELRAKDALQLKLFEEVLESWRRRMDTSLLKHSLLPSQLASYEQMSRQVALHLAAGSRTAAHPELQRSMCQAYVLRTFDSLKALLQAGNKATSAMEQLVELFYAKFATDVARQELPGSVALHELLEGTASSRRLTASNFTYAELFDMCLAEFEKRDIPRRELRGFLGDLPAIPSSAFRALEAQCQLAGARKMALLTILALIEGKPACRWRGLSLLFKLAFSAGEDSVRFDTIRLIINKIYAGPKKPMRWQLPHLSDAEAVEEDGTSWDLPDPDFLPLQRLRGRCVEDMATIMLRSVACENAQFQHQIGFPPRLEHLRTELFKGAICAPKDRVWLYLALCIKRPILLHGLVETFIQCDTEMKEHLINSIEEAIKYIPVTEQELLVLVQKASPETEALVLKVLNILMTSRGNEPLHPGFGEAVIRLYKETNNPRLLVPVFDLLDRNSLLDFLPAVLQLESERVADAFRLTIGARAPPLSVTELLMELHHVNSPGENIVPIKSSMQALNIVFGMRDQFDAKVYGIVIQSLVEEPGPLPTLFMRTVIQVVKELPRLSDFIVMEILPRLVRQEVWGDENMWRGFMIVLQHTFASQPSGAARVLAMLPISQLEDVLVQHPDWKAQLREFVARQPPGTVMPHVKQLLEWILLQQSSHEAHKKVCIDEQLSVAGSAGVSAFSTFQPDDRLTPMLPGLNSKVKKGAVHDGNSTATSTMSWEERSAKVSCSSNGFGRKDLLDVMLTRGWSETCQAPSPAYHPASSAVSAFAAGENMVGHMTRMHAVMNQVLAQERARHSSEISLLLRRIEKET</sequence>
<dbReference type="EC" id="3.1.4.-" evidence="4"/>
<dbReference type="CDD" id="cd04301">
    <property type="entry name" value="NAT_SF"/>
    <property type="match status" value="1"/>
</dbReference>
<evidence type="ECO:0000313" key="7">
    <source>
        <dbReference type="EMBL" id="CAJ1386026.1"/>
    </source>
</evidence>
<dbReference type="PRINTS" id="PR00387">
    <property type="entry name" value="PDIESTERASE1"/>
</dbReference>
<dbReference type="PANTHER" id="PTHR15245">
    <property type="entry name" value="SYMPLEKIN-RELATED"/>
    <property type="match status" value="1"/>
</dbReference>
<dbReference type="PROSITE" id="PS00126">
    <property type="entry name" value="PDEASE_I_1"/>
    <property type="match status" value="1"/>
</dbReference>
<name>A0AA36N067_9DINO</name>
<dbReference type="GO" id="GO:0007165">
    <property type="term" value="P:signal transduction"/>
    <property type="evidence" value="ECO:0007669"/>
    <property type="project" value="InterPro"/>
</dbReference>
<feature type="binding site" evidence="2">
    <location>
        <begin position="397"/>
        <end position="401"/>
    </location>
    <ligand>
        <name>AMP</name>
        <dbReference type="ChEBI" id="CHEBI:456215"/>
    </ligand>
</feature>
<comment type="similarity">
    <text evidence="4">Belongs to the cyclic nucleotide phosphodiesterase family.</text>
</comment>
<dbReference type="Pfam" id="PF00583">
    <property type="entry name" value="Acetyltransf_1"/>
    <property type="match status" value="1"/>
</dbReference>
<dbReference type="CDD" id="cd00077">
    <property type="entry name" value="HDc"/>
    <property type="match status" value="1"/>
</dbReference>
<dbReference type="InterPro" id="IPR002073">
    <property type="entry name" value="PDEase_catalytic_dom"/>
</dbReference>
<evidence type="ECO:0000313" key="8">
    <source>
        <dbReference type="Proteomes" id="UP001178507"/>
    </source>
</evidence>
<dbReference type="GO" id="GO:0016747">
    <property type="term" value="F:acyltransferase activity, transferring groups other than amino-acyl groups"/>
    <property type="evidence" value="ECO:0007669"/>
    <property type="project" value="InterPro"/>
</dbReference>
<proteinExistence type="inferred from homology"/>
<dbReference type="GO" id="GO:0004114">
    <property type="term" value="F:3',5'-cyclic-nucleotide phosphodiesterase activity"/>
    <property type="evidence" value="ECO:0007669"/>
    <property type="project" value="InterPro"/>
</dbReference>
<dbReference type="SUPFAM" id="SSF109604">
    <property type="entry name" value="HD-domain/PDEase-like"/>
    <property type="match status" value="1"/>
</dbReference>
<feature type="binding site" evidence="3">
    <location>
        <position position="437"/>
    </location>
    <ligand>
        <name>Zn(2+)</name>
        <dbReference type="ChEBI" id="CHEBI:29105"/>
        <label>1</label>
    </ligand>
</feature>
<dbReference type="Gene3D" id="1.25.10.10">
    <property type="entry name" value="Leucine-rich Repeat Variant"/>
    <property type="match status" value="1"/>
</dbReference>
<comment type="caution">
    <text evidence="7">The sequence shown here is derived from an EMBL/GenBank/DDBJ whole genome shotgun (WGS) entry which is preliminary data.</text>
</comment>
<dbReference type="InterPro" id="IPR036971">
    <property type="entry name" value="PDEase_catalytic_dom_sf"/>
</dbReference>
<feature type="binding site" evidence="3">
    <location>
        <position position="438"/>
    </location>
    <ligand>
        <name>Zn(2+)</name>
        <dbReference type="ChEBI" id="CHEBI:29105"/>
        <label>2</label>
    </ligand>
</feature>
<dbReference type="SUPFAM" id="SSF48371">
    <property type="entry name" value="ARM repeat"/>
    <property type="match status" value="1"/>
</dbReference>
<evidence type="ECO:0000256" key="3">
    <source>
        <dbReference type="PIRSR" id="PIRSR623088-3"/>
    </source>
</evidence>
<dbReference type="PROSITE" id="PS51186">
    <property type="entry name" value="GNAT"/>
    <property type="match status" value="1"/>
</dbReference>
<protein>
    <recommendedName>
        <fullName evidence="4">Phosphodiesterase</fullName>
        <ecNumber evidence="4">3.1.4.-</ecNumber>
    </recommendedName>
</protein>
<evidence type="ECO:0000256" key="2">
    <source>
        <dbReference type="PIRSR" id="PIRSR623088-2"/>
    </source>
</evidence>
<organism evidence="7 8">
    <name type="scientific">Effrenium voratum</name>
    <dbReference type="NCBI Taxonomy" id="2562239"/>
    <lineage>
        <taxon>Eukaryota</taxon>
        <taxon>Sar</taxon>
        <taxon>Alveolata</taxon>
        <taxon>Dinophyceae</taxon>
        <taxon>Suessiales</taxon>
        <taxon>Symbiodiniaceae</taxon>
        <taxon>Effrenium</taxon>
    </lineage>
</organism>
<dbReference type="InterPro" id="IPR011989">
    <property type="entry name" value="ARM-like"/>
</dbReference>
<gene>
    <name evidence="7" type="ORF">EVOR1521_LOCUS12491</name>
</gene>
<feature type="binding site" evidence="3">
    <location>
        <position position="401"/>
    </location>
    <ligand>
        <name>Zn(2+)</name>
        <dbReference type="ChEBI" id="CHEBI:29105"/>
        <label>1</label>
    </ligand>
</feature>
<feature type="binding site" evidence="2">
    <location>
        <position position="438"/>
    </location>
    <ligand>
        <name>AMP</name>
        <dbReference type="ChEBI" id="CHEBI:456215"/>
    </ligand>
</feature>
<evidence type="ECO:0000256" key="1">
    <source>
        <dbReference type="PIRSR" id="PIRSR623088-1"/>
    </source>
</evidence>
<accession>A0AA36N067</accession>
<reference evidence="7" key="1">
    <citation type="submission" date="2023-08" db="EMBL/GenBank/DDBJ databases">
        <authorList>
            <person name="Chen Y."/>
            <person name="Shah S."/>
            <person name="Dougan E. K."/>
            <person name="Thang M."/>
            <person name="Chan C."/>
        </authorList>
    </citation>
    <scope>NUCLEOTIDE SEQUENCE</scope>
</reference>
<dbReference type="InterPro" id="IPR023174">
    <property type="entry name" value="PDEase_CS"/>
</dbReference>
<feature type="active site" description="Proton donor" evidence="1">
    <location>
        <position position="397"/>
    </location>
</feature>
<feature type="binding site" evidence="3">
    <location>
        <position position="438"/>
    </location>
    <ligand>
        <name>Zn(2+)</name>
        <dbReference type="ChEBI" id="CHEBI:29105"/>
        <label>1</label>
    </ligand>
</feature>
<dbReference type="PROSITE" id="PS51845">
    <property type="entry name" value="PDEASE_I_2"/>
    <property type="match status" value="1"/>
</dbReference>
<dbReference type="InterPro" id="IPR000182">
    <property type="entry name" value="GNAT_dom"/>
</dbReference>
<dbReference type="Proteomes" id="UP001178507">
    <property type="component" value="Unassembled WGS sequence"/>
</dbReference>
<dbReference type="InterPro" id="IPR016024">
    <property type="entry name" value="ARM-type_fold"/>
</dbReference>
<keyword evidence="8" id="KW-1185">Reference proteome</keyword>
<dbReference type="Gene3D" id="1.10.1300.10">
    <property type="entry name" value="3'5'-cyclic nucleotide phosphodiesterase, catalytic domain"/>
    <property type="match status" value="1"/>
</dbReference>
<feature type="binding site" evidence="3">
    <location>
        <position position="581"/>
    </location>
    <ligand>
        <name>Zn(2+)</name>
        <dbReference type="ChEBI" id="CHEBI:29105"/>
        <label>1</label>
    </ligand>
</feature>
<dbReference type="GO" id="GO:0046872">
    <property type="term" value="F:metal ion binding"/>
    <property type="evidence" value="ECO:0007669"/>
    <property type="project" value="UniProtKB-KW"/>
</dbReference>
<comment type="cofactor">
    <cofactor evidence="4">
        <name>a divalent metal cation</name>
        <dbReference type="ChEBI" id="CHEBI:60240"/>
    </cofactor>
    <text evidence="4">Binds 2 divalent metal cations per subunit. Site 1 may preferentially bind zinc ions, while site 2 has a preference for magnesium and/or manganese ions.</text>
</comment>
<feature type="binding site" evidence="2">
    <location>
        <position position="632"/>
    </location>
    <ligand>
        <name>AMP</name>
        <dbReference type="ChEBI" id="CHEBI:456215"/>
    </ligand>
</feature>
<feature type="binding site" evidence="2">
    <location>
        <position position="581"/>
    </location>
    <ligand>
        <name>AMP</name>
        <dbReference type="ChEBI" id="CHEBI:456215"/>
    </ligand>
</feature>
<dbReference type="InterPro" id="IPR022075">
    <property type="entry name" value="Symplekin_C"/>
</dbReference>
<dbReference type="InterPro" id="IPR023088">
    <property type="entry name" value="PDEase"/>
</dbReference>
<evidence type="ECO:0000259" key="5">
    <source>
        <dbReference type="PROSITE" id="PS51186"/>
    </source>
</evidence>
<dbReference type="PANTHER" id="PTHR15245:SF20">
    <property type="entry name" value="SYMPLEKIN"/>
    <property type="match status" value="1"/>
</dbReference>
<feature type="domain" description="N-acetyltransferase" evidence="5">
    <location>
        <begin position="53"/>
        <end position="218"/>
    </location>
</feature>
<feature type="domain" description="PDEase" evidence="6">
    <location>
        <begin position="318"/>
        <end position="675"/>
    </location>
</feature>
<dbReference type="Pfam" id="PF12295">
    <property type="entry name" value="Symplekin_C"/>
    <property type="match status" value="1"/>
</dbReference>
<keyword evidence="3 4" id="KW-0479">Metal-binding</keyword>
<dbReference type="EMBL" id="CAUJNA010001321">
    <property type="protein sequence ID" value="CAJ1386026.1"/>
    <property type="molecule type" value="Genomic_DNA"/>
</dbReference>
<evidence type="ECO:0000256" key="4">
    <source>
        <dbReference type="RuleBase" id="RU363067"/>
    </source>
</evidence>
<evidence type="ECO:0000259" key="6">
    <source>
        <dbReference type="PROSITE" id="PS51845"/>
    </source>
</evidence>
<dbReference type="Pfam" id="PF00233">
    <property type="entry name" value="PDEase_I"/>
    <property type="match status" value="1"/>
</dbReference>
<dbReference type="SUPFAM" id="SSF55729">
    <property type="entry name" value="Acyl-CoA N-acyltransferases (Nat)"/>
    <property type="match status" value="1"/>
</dbReference>
<dbReference type="InterPro" id="IPR003607">
    <property type="entry name" value="HD/PDEase_dom"/>
</dbReference>
<dbReference type="Gene3D" id="3.40.630.30">
    <property type="match status" value="1"/>
</dbReference>
<dbReference type="InterPro" id="IPR016181">
    <property type="entry name" value="Acyl_CoA_acyltransferase"/>
</dbReference>
<keyword evidence="4" id="KW-0378">Hydrolase</keyword>
<dbReference type="GO" id="GO:0005847">
    <property type="term" value="C:mRNA cleavage and polyadenylation specificity factor complex"/>
    <property type="evidence" value="ECO:0007669"/>
    <property type="project" value="TreeGrafter"/>
</dbReference>
<dbReference type="InterPro" id="IPR021850">
    <property type="entry name" value="Symplekin/Pta1"/>
</dbReference>